<dbReference type="EMBL" id="KB822697">
    <property type="protein sequence ID" value="ETI28990.1"/>
    <property type="molecule type" value="Genomic_DNA"/>
</dbReference>
<organism evidence="1 2">
    <name type="scientific">Cladophialophora carrionii CBS 160.54</name>
    <dbReference type="NCBI Taxonomy" id="1279043"/>
    <lineage>
        <taxon>Eukaryota</taxon>
        <taxon>Fungi</taxon>
        <taxon>Dikarya</taxon>
        <taxon>Ascomycota</taxon>
        <taxon>Pezizomycotina</taxon>
        <taxon>Eurotiomycetes</taxon>
        <taxon>Chaetothyriomycetidae</taxon>
        <taxon>Chaetothyriales</taxon>
        <taxon>Herpotrichiellaceae</taxon>
        <taxon>Cladophialophora</taxon>
    </lineage>
</organism>
<dbReference type="HOGENOM" id="CLU_2941532_0_0_1"/>
<dbReference type="GeneID" id="19979935"/>
<evidence type="ECO:0000313" key="2">
    <source>
        <dbReference type="Proteomes" id="UP000030678"/>
    </source>
</evidence>
<sequence>MATTILTENRATPMINATKVALMVIKGLTATDLSLYNRAAITMLKITNGKADMVHTPNAL</sequence>
<evidence type="ECO:0000313" key="1">
    <source>
        <dbReference type="EMBL" id="ETI28990.1"/>
    </source>
</evidence>
<dbReference type="RefSeq" id="XP_008723064.1">
    <property type="nucleotide sequence ID" value="XM_008724842.1"/>
</dbReference>
<protein>
    <submittedName>
        <fullName evidence="1">Uncharacterized protein</fullName>
    </submittedName>
</protein>
<name>V9DQ38_9EURO</name>
<proteinExistence type="predicted"/>
<gene>
    <name evidence="1" type="ORF">G647_01442</name>
</gene>
<dbReference type="AlphaFoldDB" id="V9DQ38"/>
<dbReference type="VEuPathDB" id="FungiDB:G647_01442"/>
<dbReference type="Proteomes" id="UP000030678">
    <property type="component" value="Unassembled WGS sequence"/>
</dbReference>
<accession>V9DQ38</accession>
<reference evidence="1 2" key="1">
    <citation type="submission" date="2013-03" db="EMBL/GenBank/DDBJ databases">
        <title>The Genome Sequence of Cladophialophora carrionii CBS 160.54.</title>
        <authorList>
            <consortium name="The Broad Institute Genomics Platform"/>
            <person name="Cuomo C."/>
            <person name="de Hoog S."/>
            <person name="Gorbushina A."/>
            <person name="Walker B."/>
            <person name="Young S.K."/>
            <person name="Zeng Q."/>
            <person name="Gargeya S."/>
            <person name="Fitzgerald M."/>
            <person name="Haas B."/>
            <person name="Abouelleil A."/>
            <person name="Allen A.W."/>
            <person name="Alvarado L."/>
            <person name="Arachchi H.M."/>
            <person name="Berlin A.M."/>
            <person name="Chapman S.B."/>
            <person name="Gainer-Dewar J."/>
            <person name="Goldberg J."/>
            <person name="Griggs A."/>
            <person name="Gujja S."/>
            <person name="Hansen M."/>
            <person name="Howarth C."/>
            <person name="Imamovic A."/>
            <person name="Ireland A."/>
            <person name="Larimer J."/>
            <person name="McCowan C."/>
            <person name="Murphy C."/>
            <person name="Pearson M."/>
            <person name="Poon T.W."/>
            <person name="Priest M."/>
            <person name="Roberts A."/>
            <person name="Saif S."/>
            <person name="Shea T."/>
            <person name="Sisk P."/>
            <person name="Sykes S."/>
            <person name="Wortman J."/>
            <person name="Nusbaum C."/>
            <person name="Birren B."/>
        </authorList>
    </citation>
    <scope>NUCLEOTIDE SEQUENCE [LARGE SCALE GENOMIC DNA]</scope>
    <source>
        <strain evidence="1 2">CBS 160.54</strain>
    </source>
</reference>